<organism evidence="1 2">
    <name type="scientific">Mycena citricolor</name>
    <dbReference type="NCBI Taxonomy" id="2018698"/>
    <lineage>
        <taxon>Eukaryota</taxon>
        <taxon>Fungi</taxon>
        <taxon>Dikarya</taxon>
        <taxon>Basidiomycota</taxon>
        <taxon>Agaricomycotina</taxon>
        <taxon>Agaricomycetes</taxon>
        <taxon>Agaricomycetidae</taxon>
        <taxon>Agaricales</taxon>
        <taxon>Marasmiineae</taxon>
        <taxon>Mycenaceae</taxon>
        <taxon>Mycena</taxon>
    </lineage>
</organism>
<gene>
    <name evidence="1" type="ORF">MYCIT1_LOCUS29366</name>
</gene>
<accession>A0AAD2HPS3</accession>
<dbReference type="EMBL" id="CAVNYO010000436">
    <property type="protein sequence ID" value="CAK5279360.1"/>
    <property type="molecule type" value="Genomic_DNA"/>
</dbReference>
<protein>
    <submittedName>
        <fullName evidence="1">Uncharacterized protein</fullName>
    </submittedName>
</protein>
<proteinExistence type="predicted"/>
<evidence type="ECO:0000313" key="1">
    <source>
        <dbReference type="EMBL" id="CAK5279360.1"/>
    </source>
</evidence>
<dbReference type="Proteomes" id="UP001295794">
    <property type="component" value="Unassembled WGS sequence"/>
</dbReference>
<name>A0AAD2HPS3_9AGAR</name>
<keyword evidence="2" id="KW-1185">Reference proteome</keyword>
<evidence type="ECO:0000313" key="2">
    <source>
        <dbReference type="Proteomes" id="UP001295794"/>
    </source>
</evidence>
<comment type="caution">
    <text evidence="1">The sequence shown here is derived from an EMBL/GenBank/DDBJ whole genome shotgun (WGS) entry which is preliminary data.</text>
</comment>
<reference evidence="1" key="1">
    <citation type="submission" date="2023-11" db="EMBL/GenBank/DDBJ databases">
        <authorList>
            <person name="De Vega J J."/>
            <person name="De Vega J J."/>
        </authorList>
    </citation>
    <scope>NUCLEOTIDE SEQUENCE</scope>
</reference>
<sequence>MSNLLCSHTANSIIWTWVFDLFPPLPGPSNAKSRNLCRHSEPRHNRSTNTDRTFPHLYFSFPCEEW</sequence>
<dbReference type="AlphaFoldDB" id="A0AAD2HPS3"/>